<dbReference type="RefSeq" id="XP_030839940.1">
    <property type="nucleotide sequence ID" value="XM_030984080.1"/>
</dbReference>
<dbReference type="Proteomes" id="UP000007110">
    <property type="component" value="Unassembled WGS sequence"/>
</dbReference>
<dbReference type="InterPro" id="IPR027124">
    <property type="entry name" value="Swc5/CFDP1/2"/>
</dbReference>
<organism evidence="2 3">
    <name type="scientific">Strongylocentrotus purpuratus</name>
    <name type="common">Purple sea urchin</name>
    <dbReference type="NCBI Taxonomy" id="7668"/>
    <lineage>
        <taxon>Eukaryota</taxon>
        <taxon>Metazoa</taxon>
        <taxon>Echinodermata</taxon>
        <taxon>Eleutherozoa</taxon>
        <taxon>Echinozoa</taxon>
        <taxon>Echinoidea</taxon>
        <taxon>Euechinoidea</taxon>
        <taxon>Echinacea</taxon>
        <taxon>Camarodonta</taxon>
        <taxon>Echinidea</taxon>
        <taxon>Strongylocentrotidae</taxon>
        <taxon>Strongylocentrotus</taxon>
    </lineage>
</organism>
<evidence type="ECO:0000256" key="1">
    <source>
        <dbReference type="SAM" id="MobiDB-lite"/>
    </source>
</evidence>
<dbReference type="InterPro" id="IPR036691">
    <property type="entry name" value="Endo/exonu/phosph_ase_sf"/>
</dbReference>
<dbReference type="OrthoDB" id="414666at2759"/>
<dbReference type="SUPFAM" id="SSF56219">
    <property type="entry name" value="DNase I-like"/>
    <property type="match status" value="1"/>
</dbReference>
<dbReference type="Gene3D" id="3.60.10.10">
    <property type="entry name" value="Endonuclease/exonuclease/phosphatase"/>
    <property type="match status" value="1"/>
</dbReference>
<reference evidence="3" key="1">
    <citation type="submission" date="2015-02" db="EMBL/GenBank/DDBJ databases">
        <title>Genome sequencing for Strongylocentrotus purpuratus.</title>
        <authorList>
            <person name="Murali S."/>
            <person name="Liu Y."/>
            <person name="Vee V."/>
            <person name="English A."/>
            <person name="Wang M."/>
            <person name="Skinner E."/>
            <person name="Han Y."/>
            <person name="Muzny D.M."/>
            <person name="Worley K.C."/>
            <person name="Gibbs R.A."/>
        </authorList>
    </citation>
    <scope>NUCLEOTIDE SEQUENCE</scope>
</reference>
<dbReference type="OMA" id="RSECIGN"/>
<evidence type="ECO:0008006" key="4">
    <source>
        <dbReference type="Google" id="ProtNLM"/>
    </source>
</evidence>
<feature type="compositionally biased region" description="Basic residues" evidence="1">
    <location>
        <begin position="213"/>
        <end position="222"/>
    </location>
</feature>
<dbReference type="InParanoid" id="A0A7M7NVG9"/>
<dbReference type="EnsemblMetazoa" id="XM_030984080">
    <property type="protein sequence ID" value="XP_030839940"/>
    <property type="gene ID" value="LOC115923455"/>
</dbReference>
<evidence type="ECO:0000313" key="3">
    <source>
        <dbReference type="Proteomes" id="UP000007110"/>
    </source>
</evidence>
<dbReference type="CDD" id="cd09076">
    <property type="entry name" value="L1-EN"/>
    <property type="match status" value="1"/>
</dbReference>
<protein>
    <recommendedName>
        <fullName evidence="4">Endonuclease/exonuclease/phosphatase domain-containing protein</fullName>
    </recommendedName>
</protein>
<dbReference type="PANTHER" id="PTHR23227">
    <property type="entry name" value="BUCENTAUR RELATED"/>
    <property type="match status" value="1"/>
</dbReference>
<accession>A0A7M7NVG9</accession>
<keyword evidence="3" id="KW-1185">Reference proteome</keyword>
<dbReference type="PANTHER" id="PTHR23227:SF85">
    <property type="entry name" value="CRANIOFACIAL DEVELOPMENT PROTEIN 2"/>
    <property type="match status" value="1"/>
</dbReference>
<sequence>MTVRLQGHPMNISKIQAPEEEITDFYEMVQDVVDSIPKKDFLMILGDWNAKIGKTRERSECIGNYGLGIGNERGDRLEEFCVANSFTIGNTLFEHHPRRLWTWMSPGDRARNQIDYIMVKKRWRTSLQNVKTRPGADCGSDHQLLMAKLRLRLKAKKCDSAPTRYDVENIPSQFSVEVKNKFELLLRNDEAEQTPNELWEDMKETVENAAKNHIPKKRKRKQPWISNQTFDIADDRKRAKAKRNRGEWTRLNKAVTSSVKENKRKYIEGKCEDLERHKNNSKAAFAIVKEITKKRIPRLDVINDENGKTLTANEDIKERWVQYSTKLFAAQEQVDTQWEESDEMEPPPLRSEVELAMKQLKDGKSPGFDNLTSEMW</sequence>
<feature type="region of interest" description="Disordered" evidence="1">
    <location>
        <begin position="211"/>
        <end position="230"/>
    </location>
</feature>
<reference evidence="2" key="2">
    <citation type="submission" date="2021-01" db="UniProtKB">
        <authorList>
            <consortium name="EnsemblMetazoa"/>
        </authorList>
    </citation>
    <scope>IDENTIFICATION</scope>
</reference>
<dbReference type="GeneID" id="115923455"/>
<proteinExistence type="predicted"/>
<evidence type="ECO:0000313" key="2">
    <source>
        <dbReference type="EnsemblMetazoa" id="XP_030839940"/>
    </source>
</evidence>
<dbReference type="KEGG" id="spu:115923455"/>
<name>A0A7M7NVG9_STRPU</name>
<dbReference type="AlphaFoldDB" id="A0A7M7NVG9"/>